<evidence type="ECO:0000313" key="2">
    <source>
        <dbReference type="Proteomes" id="UP000006820"/>
    </source>
</evidence>
<dbReference type="Proteomes" id="UP000006820">
    <property type="component" value="Plasmid pNF2"/>
</dbReference>
<evidence type="ECO:0000313" key="1">
    <source>
        <dbReference type="EMBL" id="BAD60705.1"/>
    </source>
</evidence>
<sequence>MLRVRQTRTTCTAHYSPWWPRKNLSSISRHCMPFRNWAVLRSISGWISLATSSRIPLSARTLCSDSFTDSSTSLSNVNTLFSLCGPAVGAAPDARWICRTVNQSLLGRAERTVETRGATGLLASVAAACELPAVEATGRRPPQLARRELLIGRLVGCALAQSGRGGEAARRWRQPRPSWR</sequence>
<gene>
    <name evidence="1" type="ordered locus">PNF2_200</name>
</gene>
<protein>
    <submittedName>
        <fullName evidence="1">Uncharacterized protein</fullName>
    </submittedName>
</protein>
<keyword evidence="2" id="KW-1185">Reference proteome</keyword>
<reference evidence="1 2" key="1">
    <citation type="journal article" date="2004" name="Proc. Natl. Acad. Sci. U.S.A.">
        <title>The complete genomic sequence of Nocardia farcinica IFM 10152.</title>
        <authorList>
            <person name="Ishikawa J."/>
            <person name="Yamashita A."/>
            <person name="Mikami Y."/>
            <person name="Hoshino Y."/>
            <person name="Kurita H."/>
            <person name="Hotta K."/>
            <person name="Shiba T."/>
            <person name="Hattori M."/>
        </authorList>
    </citation>
    <scope>NUCLEOTIDE SEQUENCE [LARGE SCALE GENOMIC DNA]</scope>
    <source>
        <strain evidence="1 2">IFM 10152</strain>
        <plasmid evidence="2">Plasmid pNF2</plasmid>
    </source>
</reference>
<organism evidence="1 2">
    <name type="scientific">Nocardia farcinica (strain IFM 10152)</name>
    <dbReference type="NCBI Taxonomy" id="247156"/>
    <lineage>
        <taxon>Bacteria</taxon>
        <taxon>Bacillati</taxon>
        <taxon>Actinomycetota</taxon>
        <taxon>Actinomycetes</taxon>
        <taxon>Mycobacteriales</taxon>
        <taxon>Nocardiaceae</taxon>
        <taxon>Nocardia</taxon>
    </lineage>
</organism>
<dbReference type="AlphaFoldDB" id="Q5YM86"/>
<name>Q5YM86_NOCFA</name>
<dbReference type="EMBL" id="AP006620">
    <property type="protein sequence ID" value="BAD60705.1"/>
    <property type="molecule type" value="Genomic_DNA"/>
</dbReference>
<keyword evidence="1" id="KW-0614">Plasmid</keyword>
<proteinExistence type="predicted"/>
<geneLocation type="plasmid" evidence="1 2">
    <name>pNF2</name>
</geneLocation>
<dbReference type="KEGG" id="nfa:PNF2_200"/>
<accession>Q5YM86</accession>
<dbReference type="HOGENOM" id="CLU_1494763_0_0_11"/>